<reference evidence="3" key="1">
    <citation type="submission" date="2017-01" db="EMBL/GenBank/DDBJ databases">
        <authorList>
            <person name="Varghese N."/>
            <person name="Submissions S."/>
        </authorList>
    </citation>
    <scope>NUCLEOTIDE SEQUENCE [LARGE SCALE GENOMIC DNA]</scope>
    <source>
        <strain evidence="3">DSM 21054</strain>
    </source>
</reference>
<dbReference type="KEGG" id="fln:FLA_5202"/>
<evidence type="ECO:0000313" key="3">
    <source>
        <dbReference type="Proteomes" id="UP000186917"/>
    </source>
</evidence>
<dbReference type="AlphaFoldDB" id="A0A173MNE0"/>
<feature type="transmembrane region" description="Helical" evidence="1">
    <location>
        <begin position="34"/>
        <end position="54"/>
    </location>
</feature>
<organism evidence="2 3">
    <name type="scientific">Filimonas lacunae</name>
    <dbReference type="NCBI Taxonomy" id="477680"/>
    <lineage>
        <taxon>Bacteria</taxon>
        <taxon>Pseudomonadati</taxon>
        <taxon>Bacteroidota</taxon>
        <taxon>Chitinophagia</taxon>
        <taxon>Chitinophagales</taxon>
        <taxon>Chitinophagaceae</taxon>
        <taxon>Filimonas</taxon>
    </lineage>
</organism>
<dbReference type="OrthoDB" id="670335at2"/>
<feature type="transmembrane region" description="Helical" evidence="1">
    <location>
        <begin position="151"/>
        <end position="169"/>
    </location>
</feature>
<protein>
    <submittedName>
        <fullName evidence="2">Uncharacterized protein</fullName>
    </submittedName>
</protein>
<keyword evidence="1" id="KW-1133">Transmembrane helix</keyword>
<sequence length="227" mass="25374">MAEEKQLTQQESLELITKMLQTAKGHFHSKGTSAILWGSVIGVCGIVSFLQRVLHISTGYNIWQLVFIAIIPQIIISIREAKNRKVITVQETFLNVIWSVYGISLAALIFYLAVVPGVTTHLMAEEGKALFIRNSATAPVEPLEPFIYSQSSLYLILYSIPTLATGWALKFRPMVIGGILCYVFFIISCYTSSTYDFLLNGLSGIFCWLIPGLILRKRYNCQRGANV</sequence>
<keyword evidence="3" id="KW-1185">Reference proteome</keyword>
<dbReference type="RefSeq" id="WP_076375495.1">
    <property type="nucleotide sequence ID" value="NZ_AP017422.1"/>
</dbReference>
<dbReference type="STRING" id="477680.SAMN05421788_101596"/>
<evidence type="ECO:0000256" key="1">
    <source>
        <dbReference type="SAM" id="Phobius"/>
    </source>
</evidence>
<feature type="transmembrane region" description="Helical" evidence="1">
    <location>
        <begin position="174"/>
        <end position="191"/>
    </location>
</feature>
<dbReference type="EMBL" id="FTOR01000001">
    <property type="protein sequence ID" value="SIS68080.1"/>
    <property type="molecule type" value="Genomic_DNA"/>
</dbReference>
<keyword evidence="1" id="KW-0472">Membrane</keyword>
<keyword evidence="1" id="KW-0812">Transmembrane</keyword>
<name>A0A173MNE0_9BACT</name>
<proteinExistence type="predicted"/>
<accession>A0A173MNE0</accession>
<feature type="transmembrane region" description="Helical" evidence="1">
    <location>
        <begin position="197"/>
        <end position="215"/>
    </location>
</feature>
<gene>
    <name evidence="2" type="ORF">SAMN05421788_101596</name>
</gene>
<feature type="transmembrane region" description="Helical" evidence="1">
    <location>
        <begin position="93"/>
        <end position="114"/>
    </location>
</feature>
<evidence type="ECO:0000313" key="2">
    <source>
        <dbReference type="EMBL" id="SIS68080.1"/>
    </source>
</evidence>
<dbReference type="Proteomes" id="UP000186917">
    <property type="component" value="Unassembled WGS sequence"/>
</dbReference>
<feature type="transmembrane region" description="Helical" evidence="1">
    <location>
        <begin position="60"/>
        <end position="81"/>
    </location>
</feature>